<gene>
    <name evidence="7" type="ORF">CVM52_15370</name>
</gene>
<keyword evidence="2" id="KW-1003">Cell membrane</keyword>
<keyword evidence="5 6" id="KW-0472">Membrane</keyword>
<dbReference type="PANTHER" id="PTHR30086:SF20">
    <property type="entry name" value="ARGININE EXPORTER PROTEIN ARGO-RELATED"/>
    <property type="match status" value="1"/>
</dbReference>
<feature type="transmembrane region" description="Helical" evidence="6">
    <location>
        <begin position="6"/>
        <end position="27"/>
    </location>
</feature>
<comment type="caution">
    <text evidence="7">The sequence shown here is derived from an EMBL/GenBank/DDBJ whole genome shotgun (WGS) entry which is preliminary data.</text>
</comment>
<proteinExistence type="predicted"/>
<dbReference type="OrthoDB" id="9804822at2"/>
<feature type="transmembrane region" description="Helical" evidence="6">
    <location>
        <begin position="148"/>
        <end position="173"/>
    </location>
</feature>
<evidence type="ECO:0000256" key="5">
    <source>
        <dbReference type="ARBA" id="ARBA00023136"/>
    </source>
</evidence>
<dbReference type="EMBL" id="PGTB01000071">
    <property type="protein sequence ID" value="PJE35790.1"/>
    <property type="molecule type" value="Genomic_DNA"/>
</dbReference>
<dbReference type="AlphaFoldDB" id="A0A2M8IZ26"/>
<evidence type="ECO:0000256" key="2">
    <source>
        <dbReference type="ARBA" id="ARBA00022475"/>
    </source>
</evidence>
<accession>A0A2M8IZ26</accession>
<evidence type="ECO:0000313" key="7">
    <source>
        <dbReference type="EMBL" id="PJE35790.1"/>
    </source>
</evidence>
<protein>
    <submittedName>
        <fullName evidence="7">Lysine transporter LysE</fullName>
    </submittedName>
</protein>
<feature type="transmembrane region" description="Helical" evidence="6">
    <location>
        <begin position="39"/>
        <end position="65"/>
    </location>
</feature>
<evidence type="ECO:0000256" key="6">
    <source>
        <dbReference type="SAM" id="Phobius"/>
    </source>
</evidence>
<organism evidence="7 8">
    <name type="scientific">Pseudooceanicola lipolyticus</name>
    <dbReference type="NCBI Taxonomy" id="2029104"/>
    <lineage>
        <taxon>Bacteria</taxon>
        <taxon>Pseudomonadati</taxon>
        <taxon>Pseudomonadota</taxon>
        <taxon>Alphaproteobacteria</taxon>
        <taxon>Rhodobacterales</taxon>
        <taxon>Paracoccaceae</taxon>
        <taxon>Pseudooceanicola</taxon>
    </lineage>
</organism>
<dbReference type="RefSeq" id="WP_100163367.1">
    <property type="nucleotide sequence ID" value="NZ_PGTB01000071.1"/>
</dbReference>
<dbReference type="Proteomes" id="UP000231553">
    <property type="component" value="Unassembled WGS sequence"/>
</dbReference>
<keyword evidence="4 6" id="KW-1133">Transmembrane helix</keyword>
<sequence>MTMADLALYAGAMVALTLTPGPVWLALIARALAGGFASAWPLALGVTIGDAVWPLTAILGVSWLVQEVAGLMGLMRLAAAAIFLFLGLSLFRSAGARIAEDRRLTRPGRLAGFSAGAAVALGNPKSILFYVGVLPGFFDLPVLGRADIAAIVAVSMAVPLLGNLVLALCVVRIRRLMRSETAVKRLNQASAALLILVGLAILAA</sequence>
<evidence type="ECO:0000256" key="4">
    <source>
        <dbReference type="ARBA" id="ARBA00022989"/>
    </source>
</evidence>
<dbReference type="InterPro" id="IPR001123">
    <property type="entry name" value="LeuE-type"/>
</dbReference>
<keyword evidence="3 6" id="KW-0812">Transmembrane</keyword>
<dbReference type="GO" id="GO:0015171">
    <property type="term" value="F:amino acid transmembrane transporter activity"/>
    <property type="evidence" value="ECO:0007669"/>
    <property type="project" value="TreeGrafter"/>
</dbReference>
<feature type="transmembrane region" description="Helical" evidence="6">
    <location>
        <begin position="185"/>
        <end position="203"/>
    </location>
</feature>
<comment type="subcellular location">
    <subcellularLocation>
        <location evidence="1">Cell membrane</location>
        <topology evidence="1">Multi-pass membrane protein</topology>
    </subcellularLocation>
</comment>
<evidence type="ECO:0000313" key="8">
    <source>
        <dbReference type="Proteomes" id="UP000231553"/>
    </source>
</evidence>
<reference evidence="7 8" key="1">
    <citation type="journal article" date="2018" name="Int. J. Syst. Evol. Microbiol.">
        <title>Pseudooceanicola lipolyticus sp. nov., a marine alphaproteobacterium, reclassification of Oceanicola flagellatus as Pseudooceanicola flagellatus comb. nov. and emended description of the genus Pseudooceanicola.</title>
        <authorList>
            <person name="Huang M.-M."/>
            <person name="Guo L.-L."/>
            <person name="Wu Y.-H."/>
            <person name="Lai Q.-L."/>
            <person name="Shao Z.-Z."/>
            <person name="Wang C.-S."/>
            <person name="Wu M."/>
            <person name="Xu X.-W."/>
        </authorList>
    </citation>
    <scope>NUCLEOTIDE SEQUENCE [LARGE SCALE GENOMIC DNA]</scope>
    <source>
        <strain evidence="7 8">157</strain>
    </source>
</reference>
<evidence type="ECO:0000256" key="1">
    <source>
        <dbReference type="ARBA" id="ARBA00004651"/>
    </source>
</evidence>
<keyword evidence="8" id="KW-1185">Reference proteome</keyword>
<feature type="transmembrane region" description="Helical" evidence="6">
    <location>
        <begin position="112"/>
        <end position="133"/>
    </location>
</feature>
<dbReference type="GO" id="GO:0005886">
    <property type="term" value="C:plasma membrane"/>
    <property type="evidence" value="ECO:0007669"/>
    <property type="project" value="UniProtKB-SubCell"/>
</dbReference>
<feature type="transmembrane region" description="Helical" evidence="6">
    <location>
        <begin position="71"/>
        <end position="91"/>
    </location>
</feature>
<name>A0A2M8IZ26_9RHOB</name>
<dbReference type="PANTHER" id="PTHR30086">
    <property type="entry name" value="ARGININE EXPORTER PROTEIN ARGO"/>
    <property type="match status" value="1"/>
</dbReference>
<evidence type="ECO:0000256" key="3">
    <source>
        <dbReference type="ARBA" id="ARBA00022692"/>
    </source>
</evidence>
<dbReference type="Pfam" id="PF01810">
    <property type="entry name" value="LysE"/>
    <property type="match status" value="1"/>
</dbReference>